<reference evidence="1" key="1">
    <citation type="submission" date="2013-07" db="EMBL/GenBank/DDBJ databases">
        <title>The genome of Eucalyptus grandis.</title>
        <authorList>
            <person name="Schmutz J."/>
            <person name="Hayes R."/>
            <person name="Myburg A."/>
            <person name="Tuskan G."/>
            <person name="Grattapaglia D."/>
            <person name="Rokhsar D.S."/>
        </authorList>
    </citation>
    <scope>NUCLEOTIDE SEQUENCE</scope>
    <source>
        <tissue evidence="1">Leaf extractions</tissue>
    </source>
</reference>
<gene>
    <name evidence="1" type="ORF">EUGRSUZ_I02692</name>
</gene>
<evidence type="ECO:0000313" key="1">
    <source>
        <dbReference type="EMBL" id="KCW57026.1"/>
    </source>
</evidence>
<name>A0A059ATP8_EUCGR</name>
<dbReference type="eggNOG" id="ENOG502S52B">
    <property type="taxonomic scope" value="Eukaryota"/>
</dbReference>
<dbReference type="EMBL" id="KK198761">
    <property type="protein sequence ID" value="KCW57026.1"/>
    <property type="molecule type" value="Genomic_DNA"/>
</dbReference>
<protein>
    <submittedName>
        <fullName evidence="1">Uncharacterized protein</fullName>
    </submittedName>
</protein>
<accession>A0A059ATP8</accession>
<dbReference type="STRING" id="71139.A0A059ATP8"/>
<sequence>MAGLYRELLPSHAGAGPAAWLTYIYACGERRARPPLLLLLLLLPPSSLLPPLWFDSNRHARGIRFCSVLLGAVVAEIIEYMREREVIPTFAAESFPGEEGLMENLYGPNSRLARMRALLGNFPEINTRRMDSNLLQGRGRQRHFQMNQNIDTYSPIVKFLLSKSPSSAVENNDSISPVMVNMEEDTLVVDGVLLKSVSGGPSSGNSRHKRSTYRAGEENCLFSYGSKRHHVHGKEEQALRFSPFAMKASPEASRTVLTRVEMATNATPRPGQIHNSSSRTMSLLDWSPHDDGIQIILPSHPGVLTSREDVDTYIQHFLYGQSHTRKRLPVFTEICSP</sequence>
<proteinExistence type="predicted"/>
<dbReference type="Gramene" id="KCW57026">
    <property type="protein sequence ID" value="KCW57026"/>
    <property type="gene ID" value="EUGRSUZ_I02692"/>
</dbReference>
<dbReference type="AlphaFoldDB" id="A0A059ATP8"/>
<organism evidence="1">
    <name type="scientific">Eucalyptus grandis</name>
    <name type="common">Flooded gum</name>
    <dbReference type="NCBI Taxonomy" id="71139"/>
    <lineage>
        <taxon>Eukaryota</taxon>
        <taxon>Viridiplantae</taxon>
        <taxon>Streptophyta</taxon>
        <taxon>Embryophyta</taxon>
        <taxon>Tracheophyta</taxon>
        <taxon>Spermatophyta</taxon>
        <taxon>Magnoliopsida</taxon>
        <taxon>eudicotyledons</taxon>
        <taxon>Gunneridae</taxon>
        <taxon>Pentapetalae</taxon>
        <taxon>rosids</taxon>
        <taxon>malvids</taxon>
        <taxon>Myrtales</taxon>
        <taxon>Myrtaceae</taxon>
        <taxon>Myrtoideae</taxon>
        <taxon>Eucalypteae</taxon>
        <taxon>Eucalyptus</taxon>
    </lineage>
</organism>
<dbReference type="InParanoid" id="A0A059ATP8"/>